<dbReference type="PATRIC" id="fig|458.5.peg.2790"/>
<proteinExistence type="predicted"/>
<name>A0A0W0XMQ1_9GAMM</name>
<dbReference type="OrthoDB" id="5651907at2"/>
<sequence>MPKYTPEQLRNFKPTDAQALLDDEDSLIASREALDELSHSEKRQLIFHMLSNRTDLKGVSHLSDALRNPTLQTNDCFHAAFSRALEVCRRLDSITDSRNKNPGRIFIGEEFNVDLYNEHAALVQHRLAGKEQEIAHCLANSPSSPTEIAKGLRILSVQPTGDVFKTILEKFGKLMVAKSKKEKEEEVSLLDESPSSDDEHQKGCCVLF</sequence>
<evidence type="ECO:0000313" key="2">
    <source>
        <dbReference type="EMBL" id="KTD45879.1"/>
    </source>
</evidence>
<keyword evidence="3" id="KW-1185">Reference proteome</keyword>
<dbReference type="EMBL" id="LNYT01000022">
    <property type="protein sequence ID" value="KTD45879.1"/>
    <property type="molecule type" value="Genomic_DNA"/>
</dbReference>
<evidence type="ECO:0000256" key="1">
    <source>
        <dbReference type="SAM" id="MobiDB-lite"/>
    </source>
</evidence>
<organism evidence="2 3">
    <name type="scientific">Legionella rubrilucens</name>
    <dbReference type="NCBI Taxonomy" id="458"/>
    <lineage>
        <taxon>Bacteria</taxon>
        <taxon>Pseudomonadati</taxon>
        <taxon>Pseudomonadota</taxon>
        <taxon>Gammaproteobacteria</taxon>
        <taxon>Legionellales</taxon>
        <taxon>Legionellaceae</taxon>
        <taxon>Legionella</taxon>
    </lineage>
</organism>
<accession>A0A0W0XMQ1</accession>
<feature type="region of interest" description="Disordered" evidence="1">
    <location>
        <begin position="181"/>
        <end position="202"/>
    </location>
</feature>
<reference evidence="2 3" key="1">
    <citation type="submission" date="2015-11" db="EMBL/GenBank/DDBJ databases">
        <title>Genomic analysis of 38 Legionella species identifies large and diverse effector repertoires.</title>
        <authorList>
            <person name="Burstein D."/>
            <person name="Amaro F."/>
            <person name="Zusman T."/>
            <person name="Lifshitz Z."/>
            <person name="Cohen O."/>
            <person name="Gilbert J.A."/>
            <person name="Pupko T."/>
            <person name="Shuman H.A."/>
            <person name="Segal G."/>
        </authorList>
    </citation>
    <scope>NUCLEOTIDE SEQUENCE [LARGE SCALE GENOMIC DNA]</scope>
    <source>
        <strain evidence="2 3">WA-270A-C2</strain>
    </source>
</reference>
<gene>
    <name evidence="2" type="ORF">Lrub_2676</name>
</gene>
<dbReference type="STRING" id="458.Lrub_2676"/>
<dbReference type="Proteomes" id="UP000054608">
    <property type="component" value="Unassembled WGS sequence"/>
</dbReference>
<dbReference type="AlphaFoldDB" id="A0A0W0XMQ1"/>
<dbReference type="RefSeq" id="WP_058532633.1">
    <property type="nucleotide sequence ID" value="NZ_CAAAIN010000004.1"/>
</dbReference>
<protein>
    <submittedName>
        <fullName evidence="2">Uncharacterized protein</fullName>
    </submittedName>
</protein>
<evidence type="ECO:0000313" key="3">
    <source>
        <dbReference type="Proteomes" id="UP000054608"/>
    </source>
</evidence>
<comment type="caution">
    <text evidence="2">The sequence shown here is derived from an EMBL/GenBank/DDBJ whole genome shotgun (WGS) entry which is preliminary data.</text>
</comment>